<evidence type="ECO:0000256" key="1">
    <source>
        <dbReference type="ARBA" id="ARBA00004571"/>
    </source>
</evidence>
<dbReference type="InterPro" id="IPR039426">
    <property type="entry name" value="TonB-dep_rcpt-like"/>
</dbReference>
<dbReference type="Gene3D" id="2.170.130.10">
    <property type="entry name" value="TonB-dependent receptor, plug domain"/>
    <property type="match status" value="1"/>
</dbReference>
<accession>A0A4R6WGK9</accession>
<evidence type="ECO:0000256" key="8">
    <source>
        <dbReference type="SAM" id="SignalP"/>
    </source>
</evidence>
<gene>
    <name evidence="10" type="ORF">CLV99_0727</name>
</gene>
<keyword evidence="11" id="KW-1185">Reference proteome</keyword>
<dbReference type="Pfam" id="PF07660">
    <property type="entry name" value="STN"/>
    <property type="match status" value="1"/>
</dbReference>
<keyword evidence="2 7" id="KW-0813">Transport</keyword>
<feature type="signal peptide" evidence="8">
    <location>
        <begin position="1"/>
        <end position="17"/>
    </location>
</feature>
<keyword evidence="5 7" id="KW-0472">Membrane</keyword>
<feature type="chain" id="PRO_5020242333" evidence="8">
    <location>
        <begin position="18"/>
        <end position="1178"/>
    </location>
</feature>
<feature type="domain" description="Secretin/TonB short N-terminal" evidence="9">
    <location>
        <begin position="46"/>
        <end position="97"/>
    </location>
</feature>
<comment type="subcellular location">
    <subcellularLocation>
        <location evidence="1 7">Cell outer membrane</location>
        <topology evidence="1 7">Multi-pass membrane protein</topology>
    </subcellularLocation>
</comment>
<organism evidence="10 11">
    <name type="scientific">Sphingobacterium yanglingense</name>
    <dbReference type="NCBI Taxonomy" id="1437280"/>
    <lineage>
        <taxon>Bacteria</taxon>
        <taxon>Pseudomonadati</taxon>
        <taxon>Bacteroidota</taxon>
        <taxon>Sphingobacteriia</taxon>
        <taxon>Sphingobacteriales</taxon>
        <taxon>Sphingobacteriaceae</taxon>
        <taxon>Sphingobacterium</taxon>
    </lineage>
</organism>
<proteinExistence type="inferred from homology"/>
<name>A0A4R6WGK9_9SPHI</name>
<evidence type="ECO:0000313" key="10">
    <source>
        <dbReference type="EMBL" id="TDQ79293.1"/>
    </source>
</evidence>
<dbReference type="AlphaFoldDB" id="A0A4R6WGK9"/>
<evidence type="ECO:0000313" key="11">
    <source>
        <dbReference type="Proteomes" id="UP000295292"/>
    </source>
</evidence>
<dbReference type="Pfam" id="PF07715">
    <property type="entry name" value="Plug"/>
    <property type="match status" value="1"/>
</dbReference>
<dbReference type="InterPro" id="IPR011662">
    <property type="entry name" value="Secretin/TonB_short_N"/>
</dbReference>
<comment type="caution">
    <text evidence="10">The sequence shown here is derived from an EMBL/GenBank/DDBJ whole genome shotgun (WGS) entry which is preliminary data.</text>
</comment>
<dbReference type="InterPro" id="IPR008969">
    <property type="entry name" value="CarboxyPept-like_regulatory"/>
</dbReference>
<dbReference type="GO" id="GO:0009279">
    <property type="term" value="C:cell outer membrane"/>
    <property type="evidence" value="ECO:0007669"/>
    <property type="project" value="UniProtKB-SubCell"/>
</dbReference>
<dbReference type="SUPFAM" id="SSF56935">
    <property type="entry name" value="Porins"/>
    <property type="match status" value="1"/>
</dbReference>
<dbReference type="Pfam" id="PF13620">
    <property type="entry name" value="CarboxypepD_reg"/>
    <property type="match status" value="1"/>
</dbReference>
<keyword evidence="6 7" id="KW-0998">Cell outer membrane</keyword>
<dbReference type="InterPro" id="IPR036942">
    <property type="entry name" value="Beta-barrel_TonB_sf"/>
</dbReference>
<keyword evidence="4 7" id="KW-0812">Transmembrane</keyword>
<dbReference type="SMART" id="SM00965">
    <property type="entry name" value="STN"/>
    <property type="match status" value="1"/>
</dbReference>
<evidence type="ECO:0000256" key="6">
    <source>
        <dbReference type="ARBA" id="ARBA00023237"/>
    </source>
</evidence>
<evidence type="ECO:0000256" key="3">
    <source>
        <dbReference type="ARBA" id="ARBA00022452"/>
    </source>
</evidence>
<evidence type="ECO:0000259" key="9">
    <source>
        <dbReference type="SMART" id="SM00965"/>
    </source>
</evidence>
<dbReference type="PROSITE" id="PS52016">
    <property type="entry name" value="TONB_DEPENDENT_REC_3"/>
    <property type="match status" value="1"/>
</dbReference>
<dbReference type="NCBIfam" id="TIGR04057">
    <property type="entry name" value="SusC_RagA_signa"/>
    <property type="match status" value="1"/>
</dbReference>
<evidence type="ECO:0000256" key="7">
    <source>
        <dbReference type="PROSITE-ProRule" id="PRU01360"/>
    </source>
</evidence>
<dbReference type="EMBL" id="SNYV01000011">
    <property type="protein sequence ID" value="TDQ79293.1"/>
    <property type="molecule type" value="Genomic_DNA"/>
</dbReference>
<dbReference type="Gene3D" id="3.55.50.30">
    <property type="match status" value="1"/>
</dbReference>
<evidence type="ECO:0000256" key="5">
    <source>
        <dbReference type="ARBA" id="ARBA00023136"/>
    </source>
</evidence>
<dbReference type="InterPro" id="IPR012910">
    <property type="entry name" value="Plug_dom"/>
</dbReference>
<reference evidence="10 11" key="1">
    <citation type="submission" date="2019-03" db="EMBL/GenBank/DDBJ databases">
        <title>Genomic Encyclopedia of Archaeal and Bacterial Type Strains, Phase II (KMG-II): from individual species to whole genera.</title>
        <authorList>
            <person name="Goeker M."/>
        </authorList>
    </citation>
    <scope>NUCLEOTIDE SEQUENCE [LARGE SCALE GENOMIC DNA]</scope>
    <source>
        <strain evidence="10 11">DSM 28353</strain>
    </source>
</reference>
<comment type="similarity">
    <text evidence="7">Belongs to the TonB-dependent receptor family.</text>
</comment>
<dbReference type="Gene3D" id="2.40.170.20">
    <property type="entry name" value="TonB-dependent receptor, beta-barrel domain"/>
    <property type="match status" value="1"/>
</dbReference>
<dbReference type="InterPro" id="IPR023997">
    <property type="entry name" value="TonB-dep_OMP_SusC/RagA_CS"/>
</dbReference>
<dbReference type="InterPro" id="IPR037066">
    <property type="entry name" value="Plug_dom_sf"/>
</dbReference>
<dbReference type="SUPFAM" id="SSF49464">
    <property type="entry name" value="Carboxypeptidase regulatory domain-like"/>
    <property type="match status" value="1"/>
</dbReference>
<dbReference type="Proteomes" id="UP000295292">
    <property type="component" value="Unassembled WGS sequence"/>
</dbReference>
<evidence type="ECO:0000256" key="4">
    <source>
        <dbReference type="ARBA" id="ARBA00022692"/>
    </source>
</evidence>
<keyword evidence="8" id="KW-0732">Signal</keyword>
<sequence>MKLTLFLFLVSMLAAFADARAQRINLSVKQAPLQKVLIELSKQSAYTFVYSDDLLEGKNTVTIDLVNKTLAESLDQLLKPLALTYQIKGESIAIKRQAVRKSNGADLGENPTQQQPIRGRVTNEKGEALVGASIYVLDDQGKRTMMQTKTDEEGYFEIKQVEAGTKLEVVFLGYTAQKLTVRADMGTIVLKPFSAEVEEVEVMVNTGYQQLPKERATGSFDFIDNKKLNEQVGTNILQRLDGIASGVLFDTKKPSQERRTNITVRGLSTIHGPLDPLIVLDGFPFEGNLENINPNDIENITILKDAAAASIWGARAGNGVIILTSKKGKFNQPLQVGFNSNIIVSEKPDLLGIPQISSADYVDFEKFIFEHGYFNSTLTNITQNGLTPVVEIMQKMAAGSLSQEEGDRQLSLLKNTDSREQFMRYMYQSPVTQQYSLNLRGGSDNLAWIISGNYDKGVSELSAKNDKLNFRFDNTYRPLKALKINVGVYYTQQTSQTGKPGFNSITTGGRTYPYMGFVDELGNPIPVATTLRHSYTDTAGMGKLLDWKYYPLEDYKHNANTVKRDEIVANVGVNYMLMKGLNLDVKYQYQIQRVDSENYMDIESFQTRDLINRFSQLNRNTGVVAYIVPLGGVLSGSDEKIHSYNSRAQLNYQTSWSERHQVNALMGAEIRQVRQNYGTRASFGHGKDPLFYGKVDQVNSYPDFVTGWATNIAPYVSPTFISKTNRFVSAFANFSYIYAGKYILSGSMRNDASNIFGVDYQNKWKPLLSVGGAWELSKEPFYNWNSFPYVKLRATYGHSGNVDPSKTSRIVGRITKSSYTPFTLFSIQPDLPPNPDLRWEKVTTVNLALEFVSKNDRVSGSLEWYNKRGHDLYGRVYYDYTAWGTSPTMLYNAATSDGRGFDLTLTSKNLTSDRFLWQTTLLASRNISKTLQYNSPTANKPMSGLSMSGSDIMPIPGYPMYAIAAYRWAGLDSQGNPQGYVNGQPTTDYNAINVERWGMTTGQEGNTLFIGSSIPTVFGNFNSTFQYRDLSLSVNFTYKLGYYFRKPTLNYYDLQQGGANNTQYNNADYSLRWQKPGDELITQIPSFVYPINSSRDYFYHGAEIHVMRGDHIRLQYVHLNYALPLVKSSNNRMRHVDIYANLSNLGVVWKANPAGLDPENIGNPSVPIQYAFGLRANF</sequence>
<evidence type="ECO:0000256" key="2">
    <source>
        <dbReference type="ARBA" id="ARBA00022448"/>
    </source>
</evidence>
<dbReference type="NCBIfam" id="TIGR04056">
    <property type="entry name" value="OMP_RagA_SusC"/>
    <property type="match status" value="1"/>
</dbReference>
<keyword evidence="3 7" id="KW-1134">Transmembrane beta strand</keyword>
<dbReference type="Gene3D" id="2.60.40.1120">
    <property type="entry name" value="Carboxypeptidase-like, regulatory domain"/>
    <property type="match status" value="1"/>
</dbReference>
<dbReference type="InterPro" id="IPR023996">
    <property type="entry name" value="TonB-dep_OMP_SusC/RagA"/>
</dbReference>
<protein>
    <submittedName>
        <fullName evidence="10">TonB-linked SusC/RagA family outer membrane protein</fullName>
    </submittedName>
</protein>